<evidence type="ECO:0000313" key="2">
    <source>
        <dbReference type="Proteomes" id="UP000062973"/>
    </source>
</evidence>
<dbReference type="PATRIC" id="fig|1068978.7.peg.2162"/>
<accession>A0A076MMS4</accession>
<dbReference type="Proteomes" id="UP000062973">
    <property type="component" value="Chromosome"/>
</dbReference>
<reference evidence="1 2" key="1">
    <citation type="submission" date="2014-07" db="EMBL/GenBank/DDBJ databases">
        <title>Whole Genome Sequence of the Amycolatopsis methanolica 239.</title>
        <authorList>
            <person name="Tang B."/>
        </authorList>
    </citation>
    <scope>NUCLEOTIDE SEQUENCE [LARGE SCALE GENOMIC DNA]</scope>
    <source>
        <strain evidence="1 2">239</strain>
    </source>
</reference>
<protein>
    <submittedName>
        <fullName evidence="1">Gluconolactonase</fullName>
    </submittedName>
</protein>
<gene>
    <name evidence="1" type="ORF">AMETH_2036</name>
</gene>
<name>A0A076MMS4_AMYME</name>
<evidence type="ECO:0000313" key="1">
    <source>
        <dbReference type="EMBL" id="AIJ22128.1"/>
    </source>
</evidence>
<dbReference type="eggNOG" id="COG3386">
    <property type="taxonomic scope" value="Bacteria"/>
</dbReference>
<dbReference type="AlphaFoldDB" id="A0A076MMS4"/>
<proteinExistence type="predicted"/>
<dbReference type="RefSeq" id="WP_017981340.1">
    <property type="nucleotide sequence ID" value="NZ_AQUL01000001.1"/>
</dbReference>
<sequence>MLVVEIERVTLSRVWPDASVIVVADCGGGPNGAAIGPDGADEWLAHRPEAITAARRPRT</sequence>
<dbReference type="HOGENOM" id="CLU_2950041_0_0_11"/>
<organism evidence="1 2">
    <name type="scientific">Amycolatopsis methanolica 239</name>
    <dbReference type="NCBI Taxonomy" id="1068978"/>
    <lineage>
        <taxon>Bacteria</taxon>
        <taxon>Bacillati</taxon>
        <taxon>Actinomycetota</taxon>
        <taxon>Actinomycetes</taxon>
        <taxon>Pseudonocardiales</taxon>
        <taxon>Pseudonocardiaceae</taxon>
        <taxon>Amycolatopsis</taxon>
        <taxon>Amycolatopsis methanolica group</taxon>
    </lineage>
</organism>
<keyword evidence="2" id="KW-1185">Reference proteome</keyword>
<dbReference type="KEGG" id="amq:AMETH_2036"/>
<dbReference type="EMBL" id="CP009110">
    <property type="protein sequence ID" value="AIJ22128.1"/>
    <property type="molecule type" value="Genomic_DNA"/>
</dbReference>